<name>A0AAE9YW81_9GAMM</name>
<reference evidence="2 3" key="2">
    <citation type="journal article" date="2022" name="Mar. Drugs">
        <title>Bioassay-Guided Fractionation Leads to the Detection of Cholic Acid Generated by the Rare Thalassomonas sp.</title>
        <authorList>
            <person name="Pheiffer F."/>
            <person name="Schneider Y.K."/>
            <person name="Hansen E.H."/>
            <person name="Andersen J.H."/>
            <person name="Isaksson J."/>
            <person name="Busche T."/>
            <person name="R C."/>
            <person name="Kalinowski J."/>
            <person name="Zyl L.V."/>
            <person name="Trindade M."/>
        </authorList>
    </citation>
    <scope>NUCLEOTIDE SEQUENCE [LARGE SCALE GENOMIC DNA]</scope>
    <source>
        <strain evidence="2 3">A5K-106</strain>
    </source>
</reference>
<dbReference type="EMBL" id="CP059735">
    <property type="protein sequence ID" value="WDE01642.1"/>
    <property type="molecule type" value="Genomic_DNA"/>
</dbReference>
<dbReference type="KEGG" id="tact:SG35_014055"/>
<dbReference type="Proteomes" id="UP000032568">
    <property type="component" value="Chromosome"/>
</dbReference>
<evidence type="ECO:0000256" key="1">
    <source>
        <dbReference type="SAM" id="MobiDB-lite"/>
    </source>
</evidence>
<dbReference type="AlphaFoldDB" id="A0AAE9YW81"/>
<organism evidence="2 3">
    <name type="scientific">Thalassomonas actiniarum</name>
    <dbReference type="NCBI Taxonomy" id="485447"/>
    <lineage>
        <taxon>Bacteria</taxon>
        <taxon>Pseudomonadati</taxon>
        <taxon>Pseudomonadota</taxon>
        <taxon>Gammaproteobacteria</taxon>
        <taxon>Alteromonadales</taxon>
        <taxon>Colwelliaceae</taxon>
        <taxon>Thalassomonas</taxon>
    </lineage>
</organism>
<keyword evidence="3" id="KW-1185">Reference proteome</keyword>
<evidence type="ECO:0000313" key="2">
    <source>
        <dbReference type="EMBL" id="WDE01642.1"/>
    </source>
</evidence>
<protein>
    <submittedName>
        <fullName evidence="2">Uncharacterized protein</fullName>
    </submittedName>
</protein>
<proteinExistence type="predicted"/>
<dbReference type="RefSeq" id="WP_152646618.1">
    <property type="nucleotide sequence ID" value="NZ_CP059735.1"/>
</dbReference>
<feature type="region of interest" description="Disordered" evidence="1">
    <location>
        <begin position="1"/>
        <end position="23"/>
    </location>
</feature>
<evidence type="ECO:0000313" key="3">
    <source>
        <dbReference type="Proteomes" id="UP000032568"/>
    </source>
</evidence>
<accession>A0AAE9YW81</accession>
<gene>
    <name evidence="2" type="ORF">SG35_014055</name>
</gene>
<sequence length="152" mass="17381">MNYSLYLSSEEQAAPTENAPATSEKISKPQGFALLGSWANTNKTSQEIRRFEIREKVPGDKDNVLLLRVYSAADEGEKSWGETEITTLFEDDINKAGFDAFVADYRFEHELVRLQANMNLGLIIMTALHTYKGDGDHKNYFSREYFRRQSTI</sequence>
<feature type="compositionally biased region" description="Polar residues" evidence="1">
    <location>
        <begin position="1"/>
        <end position="11"/>
    </location>
</feature>
<reference evidence="2 3" key="1">
    <citation type="journal article" date="2015" name="Genome Announc.">
        <title>Draft Genome Sequences of Marine Isolates of Thalassomonas viridans and Thalassomonas actiniarum.</title>
        <authorList>
            <person name="Olonade I."/>
            <person name="van Zyl L.J."/>
            <person name="Trindade M."/>
        </authorList>
    </citation>
    <scope>NUCLEOTIDE SEQUENCE [LARGE SCALE GENOMIC DNA]</scope>
    <source>
        <strain evidence="2 3">A5K-106</strain>
    </source>
</reference>